<dbReference type="PROSITE" id="PS50987">
    <property type="entry name" value="HTH_ARSR_2"/>
    <property type="match status" value="1"/>
</dbReference>
<dbReference type="OrthoDB" id="9802016at2"/>
<name>A0A1W1ZHA8_9FIRM</name>
<dbReference type="InterPro" id="IPR051011">
    <property type="entry name" value="Metal_resp_trans_reg"/>
</dbReference>
<dbReference type="GO" id="GO:0003700">
    <property type="term" value="F:DNA-binding transcription factor activity"/>
    <property type="evidence" value="ECO:0007669"/>
    <property type="project" value="InterPro"/>
</dbReference>
<evidence type="ECO:0000259" key="4">
    <source>
        <dbReference type="PROSITE" id="PS50987"/>
    </source>
</evidence>
<keyword evidence="3" id="KW-0804">Transcription</keyword>
<gene>
    <name evidence="5" type="ORF">SAMN02745168_1088</name>
</gene>
<dbReference type="InterPro" id="IPR011991">
    <property type="entry name" value="ArsR-like_HTH"/>
</dbReference>
<keyword evidence="1" id="KW-0805">Transcription regulation</keyword>
<dbReference type="CDD" id="cd00090">
    <property type="entry name" value="HTH_ARSR"/>
    <property type="match status" value="1"/>
</dbReference>
<dbReference type="PRINTS" id="PR00778">
    <property type="entry name" value="HTHARSR"/>
</dbReference>
<keyword evidence="2" id="KW-0238">DNA-binding</keyword>
<protein>
    <submittedName>
        <fullName evidence="5">ArsR family transcriptional regulator</fullName>
    </submittedName>
</protein>
<evidence type="ECO:0000313" key="5">
    <source>
        <dbReference type="EMBL" id="SMC47756.1"/>
    </source>
</evidence>
<dbReference type="Proteomes" id="UP000192790">
    <property type="component" value="Unassembled WGS sequence"/>
</dbReference>
<dbReference type="STRING" id="1122930.SAMN02745168_1088"/>
<dbReference type="PANTHER" id="PTHR43132">
    <property type="entry name" value="ARSENICAL RESISTANCE OPERON REPRESSOR ARSR-RELATED"/>
    <property type="match status" value="1"/>
</dbReference>
<evidence type="ECO:0000256" key="2">
    <source>
        <dbReference type="ARBA" id="ARBA00023125"/>
    </source>
</evidence>
<dbReference type="InterPro" id="IPR036390">
    <property type="entry name" value="WH_DNA-bd_sf"/>
</dbReference>
<dbReference type="Pfam" id="PF01022">
    <property type="entry name" value="HTH_5"/>
    <property type="match status" value="1"/>
</dbReference>
<accession>A0A1W1ZHA8</accession>
<organism evidence="5 6">
    <name type="scientific">Papillibacter cinnamivorans DSM 12816</name>
    <dbReference type="NCBI Taxonomy" id="1122930"/>
    <lineage>
        <taxon>Bacteria</taxon>
        <taxon>Bacillati</taxon>
        <taxon>Bacillota</taxon>
        <taxon>Clostridia</taxon>
        <taxon>Eubacteriales</taxon>
        <taxon>Oscillospiraceae</taxon>
        <taxon>Papillibacter</taxon>
    </lineage>
</organism>
<evidence type="ECO:0000313" key="6">
    <source>
        <dbReference type="Proteomes" id="UP000192790"/>
    </source>
</evidence>
<keyword evidence="6" id="KW-1185">Reference proteome</keyword>
<dbReference type="SMART" id="SM00418">
    <property type="entry name" value="HTH_ARSR"/>
    <property type="match status" value="1"/>
</dbReference>
<dbReference type="AlphaFoldDB" id="A0A1W1ZHA8"/>
<dbReference type="PANTHER" id="PTHR43132:SF2">
    <property type="entry name" value="ARSENICAL RESISTANCE OPERON REPRESSOR ARSR-RELATED"/>
    <property type="match status" value="1"/>
</dbReference>
<proteinExistence type="predicted"/>
<feature type="domain" description="HTH arsR-type" evidence="4">
    <location>
        <begin position="3"/>
        <end position="98"/>
    </location>
</feature>
<evidence type="ECO:0000256" key="1">
    <source>
        <dbReference type="ARBA" id="ARBA00023015"/>
    </source>
</evidence>
<dbReference type="SUPFAM" id="SSF46785">
    <property type="entry name" value="Winged helix' DNA-binding domain"/>
    <property type="match status" value="1"/>
</dbReference>
<reference evidence="5 6" key="1">
    <citation type="submission" date="2017-04" db="EMBL/GenBank/DDBJ databases">
        <authorList>
            <person name="Afonso C.L."/>
            <person name="Miller P.J."/>
            <person name="Scott M.A."/>
            <person name="Spackman E."/>
            <person name="Goraichik I."/>
            <person name="Dimitrov K.M."/>
            <person name="Suarez D.L."/>
            <person name="Swayne D.E."/>
        </authorList>
    </citation>
    <scope>NUCLEOTIDE SEQUENCE [LARGE SCALE GENOMIC DNA]</scope>
    <source>
        <strain evidence="5 6">DSM 12816</strain>
    </source>
</reference>
<dbReference type="NCBIfam" id="NF033788">
    <property type="entry name" value="HTH_metalloreg"/>
    <property type="match status" value="1"/>
</dbReference>
<dbReference type="InterPro" id="IPR001845">
    <property type="entry name" value="HTH_ArsR_DNA-bd_dom"/>
</dbReference>
<sequence>MLEDKHVYEDKAELLKAIGHPVRLCIVQRIMEKGSSNVSGIETCIPSSQSSISQHLTRLKAAGIVRGVRVGNEIHYEICNDEIVPIIKAIFESKGAVFIEGGHDDD</sequence>
<dbReference type="GO" id="GO:0003677">
    <property type="term" value="F:DNA binding"/>
    <property type="evidence" value="ECO:0007669"/>
    <property type="project" value="UniProtKB-KW"/>
</dbReference>
<dbReference type="EMBL" id="FWXW01000002">
    <property type="protein sequence ID" value="SMC47756.1"/>
    <property type="molecule type" value="Genomic_DNA"/>
</dbReference>
<dbReference type="InterPro" id="IPR036388">
    <property type="entry name" value="WH-like_DNA-bd_sf"/>
</dbReference>
<evidence type="ECO:0000256" key="3">
    <source>
        <dbReference type="ARBA" id="ARBA00023163"/>
    </source>
</evidence>
<dbReference type="Gene3D" id="1.10.10.10">
    <property type="entry name" value="Winged helix-like DNA-binding domain superfamily/Winged helix DNA-binding domain"/>
    <property type="match status" value="1"/>
</dbReference>